<evidence type="ECO:0000256" key="1">
    <source>
        <dbReference type="ARBA" id="ARBA00022603"/>
    </source>
</evidence>
<dbReference type="AlphaFoldDB" id="A0A507AE70"/>
<evidence type="ECO:0000313" key="7">
    <source>
        <dbReference type="EMBL" id="TPX07412.1"/>
    </source>
</evidence>
<dbReference type="PANTHER" id="PTHR43712">
    <property type="entry name" value="PUTATIVE (AFU_ORTHOLOGUE AFUA_4G14580)-RELATED"/>
    <property type="match status" value="1"/>
</dbReference>
<dbReference type="InterPro" id="IPR036390">
    <property type="entry name" value="WH_DNA-bd_sf"/>
</dbReference>
<keyword evidence="2" id="KW-0808">Transferase</keyword>
<evidence type="ECO:0000313" key="9">
    <source>
        <dbReference type="Proteomes" id="UP000319257"/>
    </source>
</evidence>
<dbReference type="SUPFAM" id="SSF53335">
    <property type="entry name" value="S-adenosyl-L-methionine-dependent methyltransferases"/>
    <property type="match status" value="1"/>
</dbReference>
<gene>
    <name evidence="7" type="ORF">E0L32_002015</name>
    <name evidence="8" type="ORF">E0L32_002118</name>
</gene>
<dbReference type="EMBL" id="SKBQ01000008">
    <property type="protein sequence ID" value="TPX07515.1"/>
    <property type="molecule type" value="Genomic_DNA"/>
</dbReference>
<dbReference type="InParanoid" id="A0A507AE70"/>
<evidence type="ECO:0000256" key="4">
    <source>
        <dbReference type="PIRSR" id="PIRSR005739-1"/>
    </source>
</evidence>
<dbReference type="PIRSF" id="PIRSF005739">
    <property type="entry name" value="O-mtase"/>
    <property type="match status" value="1"/>
</dbReference>
<dbReference type="Pfam" id="PF08100">
    <property type="entry name" value="Dimerisation"/>
    <property type="match status" value="1"/>
</dbReference>
<dbReference type="OrthoDB" id="1535081at2759"/>
<sequence>MDQDLATPEEVQSLVAELTAAAQNYSSAPGYEGHMARAEIISRAENLKRALIGPFQAPTYHGLNIAELVAIRTFMKLGVLQAIPHEGSILLDELSEATGVQESLLERMGRLLVVAGFLGQTRSDGRDFAHTKFSRGYITTSPSPGHLFQVMYDEWFKNMHNFDEYVVTHGPREPHDPLSNPYTSYHKQEGTPVWSIMEQNPENMRAFQISMAGLDPEIPVTGHFNFSTLRNNSEESENGIVELVDVGGGHGVVLKKILDAHPELSPKHCILQDRPEVIELAKSSGILPKETTMMAHDFMTTQPVKGAKAYFMRMILHDYGDKVATQILSRLVESMSAESRVLICEMVLPPRVDQGTFPYAVLDQIVMTMGGKERKESDFANILDASGLELVHIWRVFGVPGACIEARLKT</sequence>
<keyword evidence="9" id="KW-1185">Reference proteome</keyword>
<dbReference type="InterPro" id="IPR012967">
    <property type="entry name" value="COMT_dimerisation"/>
</dbReference>
<dbReference type="GO" id="GO:0008171">
    <property type="term" value="F:O-methyltransferase activity"/>
    <property type="evidence" value="ECO:0007669"/>
    <property type="project" value="InterPro"/>
</dbReference>
<dbReference type="PROSITE" id="PS51683">
    <property type="entry name" value="SAM_OMT_II"/>
    <property type="match status" value="1"/>
</dbReference>
<dbReference type="SUPFAM" id="SSF46785">
    <property type="entry name" value="Winged helix' DNA-binding domain"/>
    <property type="match status" value="1"/>
</dbReference>
<evidence type="ECO:0000256" key="2">
    <source>
        <dbReference type="ARBA" id="ARBA00022679"/>
    </source>
</evidence>
<evidence type="ECO:0000256" key="3">
    <source>
        <dbReference type="ARBA" id="ARBA00022691"/>
    </source>
</evidence>
<reference evidence="8 9" key="1">
    <citation type="submission" date="2019-06" db="EMBL/GenBank/DDBJ databases">
        <title>Draft genome sequence of the filamentous fungus Phialemoniopsis curvata isolated from diesel fuel.</title>
        <authorList>
            <person name="Varaljay V.A."/>
            <person name="Lyon W.J."/>
            <person name="Crouch A.L."/>
            <person name="Drake C.E."/>
            <person name="Hollomon J.M."/>
            <person name="Nadeau L.J."/>
            <person name="Nunn H.S."/>
            <person name="Stevenson B.S."/>
            <person name="Bojanowski C.L."/>
            <person name="Crookes-Goodson W.J."/>
        </authorList>
    </citation>
    <scope>NUCLEOTIDE SEQUENCE [LARGE SCALE GENOMIC DNA]</scope>
    <source>
        <strain evidence="8 9">D216</strain>
    </source>
</reference>
<dbReference type="Proteomes" id="UP000319257">
    <property type="component" value="Unassembled WGS sequence"/>
</dbReference>
<feature type="domain" description="O-methyltransferase dimerisation" evidence="6">
    <location>
        <begin position="70"/>
        <end position="139"/>
    </location>
</feature>
<proteinExistence type="predicted"/>
<dbReference type="Pfam" id="PF00891">
    <property type="entry name" value="Methyltransf_2"/>
    <property type="match status" value="1"/>
</dbReference>
<evidence type="ECO:0000259" key="6">
    <source>
        <dbReference type="Pfam" id="PF08100"/>
    </source>
</evidence>
<dbReference type="InterPro" id="IPR001077">
    <property type="entry name" value="COMT_C"/>
</dbReference>
<dbReference type="InterPro" id="IPR029063">
    <property type="entry name" value="SAM-dependent_MTases_sf"/>
</dbReference>
<evidence type="ECO:0000313" key="8">
    <source>
        <dbReference type="EMBL" id="TPX07515.1"/>
    </source>
</evidence>
<feature type="domain" description="O-methyltransferase C-terminal" evidence="5">
    <location>
        <begin position="184"/>
        <end position="387"/>
    </location>
</feature>
<dbReference type="InterPro" id="IPR016461">
    <property type="entry name" value="COMT-like"/>
</dbReference>
<dbReference type="EMBL" id="SKBQ01000008">
    <property type="protein sequence ID" value="TPX07412.1"/>
    <property type="molecule type" value="Genomic_DNA"/>
</dbReference>
<keyword evidence="1" id="KW-0489">Methyltransferase</keyword>
<organism evidence="8 9">
    <name type="scientific">Thyridium curvatum</name>
    <dbReference type="NCBI Taxonomy" id="1093900"/>
    <lineage>
        <taxon>Eukaryota</taxon>
        <taxon>Fungi</taxon>
        <taxon>Dikarya</taxon>
        <taxon>Ascomycota</taxon>
        <taxon>Pezizomycotina</taxon>
        <taxon>Sordariomycetes</taxon>
        <taxon>Sordariomycetidae</taxon>
        <taxon>Thyridiales</taxon>
        <taxon>Thyridiaceae</taxon>
        <taxon>Thyridium</taxon>
    </lineage>
</organism>
<protein>
    <submittedName>
        <fullName evidence="8">Uncharacterized protein</fullName>
    </submittedName>
</protein>
<dbReference type="Gene3D" id="3.40.50.150">
    <property type="entry name" value="Vaccinia Virus protein VP39"/>
    <property type="match status" value="1"/>
</dbReference>
<dbReference type="PANTHER" id="PTHR43712:SF4">
    <property type="entry name" value="O-METHYLTRANSFERASE DOMAIN-CONTAINING PROTEIN"/>
    <property type="match status" value="1"/>
</dbReference>
<comment type="caution">
    <text evidence="8">The sequence shown here is derived from an EMBL/GenBank/DDBJ whole genome shotgun (WGS) entry which is preliminary data.</text>
</comment>
<dbReference type="GeneID" id="41969462"/>
<keyword evidence="3" id="KW-0949">S-adenosyl-L-methionine</keyword>
<name>A0A507AE70_9PEZI</name>
<evidence type="ECO:0000259" key="5">
    <source>
        <dbReference type="Pfam" id="PF00891"/>
    </source>
</evidence>
<feature type="active site" description="Proton acceptor" evidence="4">
    <location>
        <position position="317"/>
    </location>
</feature>
<dbReference type="GO" id="GO:0032259">
    <property type="term" value="P:methylation"/>
    <property type="evidence" value="ECO:0007669"/>
    <property type="project" value="UniProtKB-KW"/>
</dbReference>
<dbReference type="InterPro" id="IPR036388">
    <property type="entry name" value="WH-like_DNA-bd_sf"/>
</dbReference>
<accession>A0A507AE70</accession>
<dbReference type="RefSeq" id="XP_030989123.1">
    <property type="nucleotide sequence ID" value="XM_031136159.1"/>
</dbReference>
<dbReference type="Gene3D" id="1.10.10.10">
    <property type="entry name" value="Winged helix-like DNA-binding domain superfamily/Winged helix DNA-binding domain"/>
    <property type="match status" value="1"/>
</dbReference>